<dbReference type="AlphaFoldDB" id="A0A183BNC1"/>
<evidence type="ECO:0000313" key="1">
    <source>
        <dbReference type="Proteomes" id="UP000050741"/>
    </source>
</evidence>
<dbReference type="Proteomes" id="UP000050741">
    <property type="component" value="Unassembled WGS sequence"/>
</dbReference>
<proteinExistence type="predicted"/>
<dbReference type="WBParaSite" id="GPLIN_000210700">
    <property type="protein sequence ID" value="GPLIN_000210700"/>
    <property type="gene ID" value="GPLIN_000210700"/>
</dbReference>
<evidence type="ECO:0000313" key="2">
    <source>
        <dbReference type="WBParaSite" id="GPLIN_000210700"/>
    </source>
</evidence>
<name>A0A183BNC1_GLOPA</name>
<accession>A0A183BNC1</accession>
<sequence length="284" mass="30699">MLFSRILWHCAVVYNMIVCPRIAKEQAVRRGLKATIFDCNCEYGAEGENFSNAKFEILPVPISNGKEHGFDSRVNLGSSLGFKSRARVSGSSLAVRRGLKATIFDCNCEYGAEGENFSNEKFEILPVPISNVLTCKKGDFDSDGYGGAYKAECSHDEDQYCYMASCAKGNELVRTEWNCSPDTDCTEISAKVGETVNATVTCECRFGKANASLANENFTLPMVPTINADKPTKNADKPTNTTAEANLGVRAKISVCSGVLMAIGHVFASVLPKLGLGGQLLNDL</sequence>
<reference evidence="2" key="2">
    <citation type="submission" date="2016-06" db="UniProtKB">
        <authorList>
            <consortium name="WormBaseParasite"/>
        </authorList>
    </citation>
    <scope>IDENTIFICATION</scope>
</reference>
<protein>
    <submittedName>
        <fullName evidence="2">EGF-like domain-containing protein</fullName>
    </submittedName>
</protein>
<reference evidence="1" key="1">
    <citation type="submission" date="2014-05" db="EMBL/GenBank/DDBJ databases">
        <title>The genome and life-stage specific transcriptomes of Globodera pallida elucidate key aspects of plant parasitism by a cyst nematode.</title>
        <authorList>
            <person name="Cotton J.A."/>
            <person name="Lilley C.J."/>
            <person name="Jones L.M."/>
            <person name="Kikuchi T."/>
            <person name="Reid A.J."/>
            <person name="Thorpe P."/>
            <person name="Tsai I.J."/>
            <person name="Beasley H."/>
            <person name="Blok V."/>
            <person name="Cock P.J.A."/>
            <person name="Van den Akker S.E."/>
            <person name="Holroyd N."/>
            <person name="Hunt M."/>
            <person name="Mantelin S."/>
            <person name="Naghra H."/>
            <person name="Pain A."/>
            <person name="Palomares-Rius J.E."/>
            <person name="Zarowiecki M."/>
            <person name="Berriman M."/>
            <person name="Jones J.T."/>
            <person name="Urwin P.E."/>
        </authorList>
    </citation>
    <scope>NUCLEOTIDE SEQUENCE [LARGE SCALE GENOMIC DNA]</scope>
    <source>
        <strain evidence="1">Lindley</strain>
    </source>
</reference>
<keyword evidence="1" id="KW-1185">Reference proteome</keyword>
<organism evidence="1 2">
    <name type="scientific">Globodera pallida</name>
    <name type="common">Potato cyst nematode worm</name>
    <name type="synonym">Heterodera pallida</name>
    <dbReference type="NCBI Taxonomy" id="36090"/>
    <lineage>
        <taxon>Eukaryota</taxon>
        <taxon>Metazoa</taxon>
        <taxon>Ecdysozoa</taxon>
        <taxon>Nematoda</taxon>
        <taxon>Chromadorea</taxon>
        <taxon>Rhabditida</taxon>
        <taxon>Tylenchina</taxon>
        <taxon>Tylenchomorpha</taxon>
        <taxon>Tylenchoidea</taxon>
        <taxon>Heteroderidae</taxon>
        <taxon>Heteroderinae</taxon>
        <taxon>Globodera</taxon>
    </lineage>
</organism>